<dbReference type="SUPFAM" id="SSF53448">
    <property type="entry name" value="Nucleotide-diphospho-sugar transferases"/>
    <property type="match status" value="1"/>
</dbReference>
<dbReference type="Gene3D" id="3.90.550.10">
    <property type="entry name" value="Spore Coat Polysaccharide Biosynthesis Protein SpsA, Chain A"/>
    <property type="match status" value="1"/>
</dbReference>
<dbReference type="Proteomes" id="UP000184609">
    <property type="component" value="Unassembled WGS sequence"/>
</dbReference>
<proteinExistence type="predicted"/>
<dbReference type="EMBL" id="FRXN01000008">
    <property type="protein sequence ID" value="SHO65395.1"/>
    <property type="molecule type" value="Genomic_DNA"/>
</dbReference>
<reference evidence="4" key="1">
    <citation type="submission" date="2016-12" db="EMBL/GenBank/DDBJ databases">
        <authorList>
            <person name="Varghese N."/>
            <person name="Submissions S."/>
        </authorList>
    </citation>
    <scope>NUCLEOTIDE SEQUENCE [LARGE SCALE GENOMIC DNA]</scope>
    <source>
        <strain evidence="4">DSM 25035</strain>
    </source>
</reference>
<protein>
    <submittedName>
        <fullName evidence="3">Glycosyltransferase like family protein</fullName>
    </submittedName>
</protein>
<evidence type="ECO:0000313" key="4">
    <source>
        <dbReference type="Proteomes" id="UP000184609"/>
    </source>
</evidence>
<evidence type="ECO:0000259" key="2">
    <source>
        <dbReference type="Pfam" id="PF13712"/>
    </source>
</evidence>
<feature type="transmembrane region" description="Helical" evidence="1">
    <location>
        <begin position="280"/>
        <end position="297"/>
    </location>
</feature>
<evidence type="ECO:0000256" key="1">
    <source>
        <dbReference type="SAM" id="Phobius"/>
    </source>
</evidence>
<dbReference type="AlphaFoldDB" id="A0A1M7ZKF8"/>
<feature type="domain" description="Streptomycin biosynthesis protein StrF" evidence="2">
    <location>
        <begin position="11"/>
        <end position="201"/>
    </location>
</feature>
<gene>
    <name evidence="3" type="ORF">SAMN04488108_4056</name>
</gene>
<evidence type="ECO:0000313" key="3">
    <source>
        <dbReference type="EMBL" id="SHO65395.1"/>
    </source>
</evidence>
<keyword evidence="1" id="KW-0812">Transmembrane</keyword>
<dbReference type="GO" id="GO:0016740">
    <property type="term" value="F:transferase activity"/>
    <property type="evidence" value="ECO:0007669"/>
    <property type="project" value="UniProtKB-KW"/>
</dbReference>
<name>A0A1M7ZKF8_9BACT</name>
<dbReference type="InterPro" id="IPR059123">
    <property type="entry name" value="StrF_dom"/>
</dbReference>
<dbReference type="Pfam" id="PF13712">
    <property type="entry name" value="Glyco_tranf_2_5"/>
    <property type="match status" value="1"/>
</dbReference>
<keyword evidence="3" id="KW-0808">Transferase</keyword>
<accession>A0A1M7ZKF8</accession>
<keyword evidence="1" id="KW-1133">Transmembrane helix</keyword>
<keyword evidence="1" id="KW-0472">Membrane</keyword>
<organism evidence="3 4">
    <name type="scientific">Algoriphagus zhangzhouensis</name>
    <dbReference type="NCBI Taxonomy" id="1073327"/>
    <lineage>
        <taxon>Bacteria</taxon>
        <taxon>Pseudomonadati</taxon>
        <taxon>Bacteroidota</taxon>
        <taxon>Cytophagia</taxon>
        <taxon>Cytophagales</taxon>
        <taxon>Cyclobacteriaceae</taxon>
        <taxon>Algoriphagus</taxon>
    </lineage>
</organism>
<sequence length="305" mass="35515">MGLEGYTKMISVIVCSIDDFWFEKFSKSLKETIGIEYQLIKIDNKKEKLSITKAYNKGASEAIYDILIFVHEDVVFHSQNWGVFLHGYFDNLKNPGVLGVVGSSYLPISPSDWWISDQSFIFSNYISNSKEFAGIVGSPQIKGAQVPSKVYVLDGMFLAIKKEAFEGFRFDDGLEGFHGYDTDICLQVSRKFQNYFIPNIQIEHFSKGKANLVWLLNTEKAKRKILSKINRIKKEEGFSNKIELKAFHLFLGQLYKYGDNRFNCIKLGFYYFKQVAIRSFHWRLIPVFFWYLMIFSFKRTPYFSS</sequence>
<dbReference type="STRING" id="1073327.SAMN04488108_4056"/>
<dbReference type="InterPro" id="IPR029044">
    <property type="entry name" value="Nucleotide-diphossugar_trans"/>
</dbReference>
<keyword evidence="4" id="KW-1185">Reference proteome</keyword>